<dbReference type="EMBL" id="JBFOLJ010000011">
    <property type="protein sequence ID" value="KAL2494999.1"/>
    <property type="molecule type" value="Genomic_DNA"/>
</dbReference>
<dbReference type="SMART" id="SM00667">
    <property type="entry name" value="LisH"/>
    <property type="match status" value="1"/>
</dbReference>
<proteinExistence type="predicted"/>
<comment type="caution">
    <text evidence="2">The sequence shown here is derived from an EMBL/GenBank/DDBJ whole genome shotgun (WGS) entry which is preliminary data.</text>
</comment>
<dbReference type="InterPro" id="IPR006594">
    <property type="entry name" value="LisH"/>
</dbReference>
<dbReference type="InterPro" id="IPR044716">
    <property type="entry name" value="LEUNIG-like"/>
</dbReference>
<evidence type="ECO:0000313" key="3">
    <source>
        <dbReference type="Proteomes" id="UP001604277"/>
    </source>
</evidence>
<protein>
    <submittedName>
        <fullName evidence="2">Uncharacterized protein</fullName>
    </submittedName>
</protein>
<sequence>MGELLVENCEENGINLREMDERYSSWQQLAAAFGKSSILLLLQQMLDLYIHDYMVRNNMHTTAEIFAGEAKVIPKAVAINSPEGFLTEWWSLFWDVYCARAEVARAPEAAGASSSKDTQTTGNVPTDVNHTRPRPDFIHMLHNVCPAMQRPDILNLLQGDGPTTTIGLDMINLLHMVSPEMNQNDHVLQRVSPEINQSAFGHFPISPGFNVNSGQSRSNFISGTTSQQERLKLHVHGLEVDEAGTIDKKSKRTEITQGTLEAKEPKTKPSNIGFSTALKIRSVCLCNQDATKTYILGLEQANTRPKLFLKNGSTQYV</sequence>
<dbReference type="AlphaFoldDB" id="A0ABD1S4B5"/>
<dbReference type="PROSITE" id="PS50896">
    <property type="entry name" value="LISH"/>
    <property type="match status" value="1"/>
</dbReference>
<organism evidence="2 3">
    <name type="scientific">Forsythia ovata</name>
    <dbReference type="NCBI Taxonomy" id="205694"/>
    <lineage>
        <taxon>Eukaryota</taxon>
        <taxon>Viridiplantae</taxon>
        <taxon>Streptophyta</taxon>
        <taxon>Embryophyta</taxon>
        <taxon>Tracheophyta</taxon>
        <taxon>Spermatophyta</taxon>
        <taxon>Magnoliopsida</taxon>
        <taxon>eudicotyledons</taxon>
        <taxon>Gunneridae</taxon>
        <taxon>Pentapetalae</taxon>
        <taxon>asterids</taxon>
        <taxon>lamiids</taxon>
        <taxon>Lamiales</taxon>
        <taxon>Oleaceae</taxon>
        <taxon>Forsythieae</taxon>
        <taxon>Forsythia</taxon>
    </lineage>
</organism>
<feature type="region of interest" description="Disordered" evidence="1">
    <location>
        <begin position="108"/>
        <end position="130"/>
    </location>
</feature>
<evidence type="ECO:0000256" key="1">
    <source>
        <dbReference type="SAM" id="MobiDB-lite"/>
    </source>
</evidence>
<keyword evidence="3" id="KW-1185">Reference proteome</keyword>
<dbReference type="Proteomes" id="UP001604277">
    <property type="component" value="Unassembled WGS sequence"/>
</dbReference>
<feature type="compositionally biased region" description="Polar residues" evidence="1">
    <location>
        <begin position="113"/>
        <end position="128"/>
    </location>
</feature>
<dbReference type="PANTHER" id="PTHR44376:SF8">
    <property type="entry name" value="TRANSCRIPTIONAL COREPRESSOR LEUNIG-LIKE"/>
    <property type="match status" value="1"/>
</dbReference>
<reference evidence="3" key="1">
    <citation type="submission" date="2024-07" db="EMBL/GenBank/DDBJ databases">
        <title>Two chromosome-level genome assemblies of Korean endemic species Abeliophyllum distichum and Forsythia ovata (Oleaceae).</title>
        <authorList>
            <person name="Jang H."/>
        </authorList>
    </citation>
    <scope>NUCLEOTIDE SEQUENCE [LARGE SCALE GENOMIC DNA]</scope>
</reference>
<name>A0ABD1S4B5_9LAMI</name>
<dbReference type="PANTHER" id="PTHR44376">
    <property type="entry name" value="TRANSCRIPTIONAL REGULATOR OF FILAMENTOUS GROWTH FLO8"/>
    <property type="match status" value="1"/>
</dbReference>
<evidence type="ECO:0000313" key="2">
    <source>
        <dbReference type="EMBL" id="KAL2494999.1"/>
    </source>
</evidence>
<gene>
    <name evidence="2" type="ORF">Fot_38756</name>
</gene>
<accession>A0ABD1S4B5</accession>
<dbReference type="Pfam" id="PF08513">
    <property type="entry name" value="LisH"/>
    <property type="match status" value="1"/>
</dbReference>